<dbReference type="Proteomes" id="UP000027120">
    <property type="component" value="Unassembled WGS sequence"/>
</dbReference>
<keyword evidence="1" id="KW-0812">Transmembrane</keyword>
<dbReference type="PaxDb" id="2711-XP_006492209.1"/>
<evidence type="ECO:0000313" key="2">
    <source>
        <dbReference type="EMBL" id="KDO58541.1"/>
    </source>
</evidence>
<feature type="transmembrane region" description="Helical" evidence="1">
    <location>
        <begin position="164"/>
        <end position="188"/>
    </location>
</feature>
<dbReference type="STRING" id="2711.A0A067F5Q1"/>
<keyword evidence="1" id="KW-0472">Membrane</keyword>
<dbReference type="eggNOG" id="ENOG502QQZ2">
    <property type="taxonomic scope" value="Eukaryota"/>
</dbReference>
<proteinExistence type="predicted"/>
<evidence type="ECO:0000313" key="3">
    <source>
        <dbReference type="Proteomes" id="UP000027120"/>
    </source>
</evidence>
<dbReference type="PANTHER" id="PTHR33430:SF6">
    <property type="entry name" value="MATERNAL EFFECT EMBRYO ARREST PROTEIN"/>
    <property type="match status" value="1"/>
</dbReference>
<dbReference type="OrthoDB" id="666653at2759"/>
<accession>A0A067F5Q1</accession>
<dbReference type="PANTHER" id="PTHR33430">
    <property type="entry name" value="MATERNAL EFFECT EMBRYO ARREST PROTEIN"/>
    <property type="match status" value="1"/>
</dbReference>
<dbReference type="AlphaFoldDB" id="A0A067F5Q1"/>
<organism evidence="2 3">
    <name type="scientific">Citrus sinensis</name>
    <name type="common">Sweet orange</name>
    <name type="synonym">Citrus aurantium var. sinensis</name>
    <dbReference type="NCBI Taxonomy" id="2711"/>
    <lineage>
        <taxon>Eukaryota</taxon>
        <taxon>Viridiplantae</taxon>
        <taxon>Streptophyta</taxon>
        <taxon>Embryophyta</taxon>
        <taxon>Tracheophyta</taxon>
        <taxon>Spermatophyta</taxon>
        <taxon>Magnoliopsida</taxon>
        <taxon>eudicotyledons</taxon>
        <taxon>Gunneridae</taxon>
        <taxon>Pentapetalae</taxon>
        <taxon>rosids</taxon>
        <taxon>malvids</taxon>
        <taxon>Sapindales</taxon>
        <taxon>Rutaceae</taxon>
        <taxon>Aurantioideae</taxon>
        <taxon>Citrus</taxon>
    </lineage>
</organism>
<keyword evidence="1" id="KW-1133">Transmembrane helix</keyword>
<dbReference type="KEGG" id="cit:102618397"/>
<dbReference type="EMBL" id="KK784947">
    <property type="protein sequence ID" value="KDO58541.1"/>
    <property type="molecule type" value="Genomic_DNA"/>
</dbReference>
<gene>
    <name evidence="2" type="ORF">CISIN_1g029676mg</name>
</gene>
<feature type="transmembrane region" description="Helical" evidence="1">
    <location>
        <begin position="80"/>
        <end position="100"/>
    </location>
</feature>
<feature type="transmembrane region" description="Helical" evidence="1">
    <location>
        <begin position="21"/>
        <end position="46"/>
    </location>
</feature>
<protein>
    <submittedName>
        <fullName evidence="2">Uncharacterized protein</fullName>
    </submittedName>
</protein>
<reference evidence="2 3" key="1">
    <citation type="submission" date="2014-04" db="EMBL/GenBank/DDBJ databases">
        <authorList>
            <consortium name="International Citrus Genome Consortium"/>
            <person name="Gmitter F."/>
            <person name="Chen C."/>
            <person name="Farmerie W."/>
            <person name="Harkins T."/>
            <person name="Desany B."/>
            <person name="Mohiuddin M."/>
            <person name="Kodira C."/>
            <person name="Borodovsky M."/>
            <person name="Lomsadze A."/>
            <person name="Burns P."/>
            <person name="Jenkins J."/>
            <person name="Prochnik S."/>
            <person name="Shu S."/>
            <person name="Chapman J."/>
            <person name="Pitluck S."/>
            <person name="Schmutz J."/>
            <person name="Rokhsar D."/>
        </authorList>
    </citation>
    <scope>NUCLEOTIDE SEQUENCE</scope>
</reference>
<sequence length="189" mass="20514">MDDYRTRRSISSQQTSSTTSIHVTAIDGIVNVNSLFTVAVFVGLSLSPPGPEHQSSRSHYQESKCVAGPEVSRMLTVYEVVSFSFFLFSSLVAQGVKLAINLRNSVVVDDEFKAHFNANLLRCLMIASAAGSVIGCLFLMLSMVKVVEIQMGIFSCGNEHVLQAVASMVVFVTSGLVVYISTVTYAFCH</sequence>
<evidence type="ECO:0000256" key="1">
    <source>
        <dbReference type="SAM" id="Phobius"/>
    </source>
</evidence>
<name>A0A067F5Q1_CITSI</name>
<feature type="transmembrane region" description="Helical" evidence="1">
    <location>
        <begin position="120"/>
        <end position="144"/>
    </location>
</feature>
<keyword evidence="3" id="KW-1185">Reference proteome</keyword>